<keyword evidence="2" id="KW-0645">Protease</keyword>
<accession>A0A5D0HYD0</accession>
<evidence type="ECO:0000313" key="3">
    <source>
        <dbReference type="Proteomes" id="UP000323930"/>
    </source>
</evidence>
<name>A0A5D0HYD0_9FLAO</name>
<dbReference type="EMBL" id="VSDQ01000679">
    <property type="protein sequence ID" value="TYA74472.1"/>
    <property type="molecule type" value="Genomic_DNA"/>
</dbReference>
<keyword evidence="2" id="KW-0121">Carboxypeptidase</keyword>
<comment type="caution">
    <text evidence="2">The sequence shown here is derived from an EMBL/GenBank/DDBJ whole genome shotgun (WGS) entry which is preliminary data.</text>
</comment>
<dbReference type="AlphaFoldDB" id="A0A5D0HYD0"/>
<feature type="signal peptide" evidence="1">
    <location>
        <begin position="1"/>
        <end position="18"/>
    </location>
</feature>
<keyword evidence="3" id="KW-1185">Reference proteome</keyword>
<evidence type="ECO:0000256" key="1">
    <source>
        <dbReference type="SAM" id="SignalP"/>
    </source>
</evidence>
<feature type="chain" id="PRO_5022773582" evidence="1">
    <location>
        <begin position="19"/>
        <end position="113"/>
    </location>
</feature>
<dbReference type="InterPro" id="IPR008969">
    <property type="entry name" value="CarboxyPept-like_regulatory"/>
</dbReference>
<keyword evidence="1" id="KW-0732">Signal</keyword>
<dbReference type="RefSeq" id="WP_148543439.1">
    <property type="nucleotide sequence ID" value="NZ_VSDQ01000679.1"/>
</dbReference>
<sequence length="113" mass="12402">MKYLATLVFILITSISFAQDSGLIVGKVLDKELDNTPLAFANISIKGTEISSTSDLSGTFLFENLKDGKYTLVCNFPGYESKEIEIQVSSFEPAEIKLALNTFKLPEIETASK</sequence>
<dbReference type="GO" id="GO:0004180">
    <property type="term" value="F:carboxypeptidase activity"/>
    <property type="evidence" value="ECO:0007669"/>
    <property type="project" value="UniProtKB-KW"/>
</dbReference>
<dbReference type="Gene3D" id="2.60.40.1120">
    <property type="entry name" value="Carboxypeptidase-like, regulatory domain"/>
    <property type="match status" value="1"/>
</dbReference>
<evidence type="ECO:0000313" key="2">
    <source>
        <dbReference type="EMBL" id="TYA74472.1"/>
    </source>
</evidence>
<reference evidence="2 3" key="1">
    <citation type="submission" date="2019-08" db="EMBL/GenBank/DDBJ databases">
        <title>Seonamhaeicola sediminis sp. nov., isolated from marine sediment.</title>
        <authorList>
            <person name="Cao W.R."/>
        </authorList>
    </citation>
    <scope>NUCLEOTIDE SEQUENCE [LARGE SCALE GENOMIC DNA]</scope>
    <source>
        <strain evidence="2 3">B011</strain>
    </source>
</reference>
<protein>
    <submittedName>
        <fullName evidence="2">Carboxypeptidase-like regulatory domain-containing protein</fullName>
    </submittedName>
</protein>
<keyword evidence="2" id="KW-0378">Hydrolase</keyword>
<dbReference type="Pfam" id="PF13715">
    <property type="entry name" value="CarbopepD_reg_2"/>
    <property type="match status" value="1"/>
</dbReference>
<dbReference type="OrthoDB" id="1443962at2"/>
<proteinExistence type="predicted"/>
<dbReference type="Proteomes" id="UP000323930">
    <property type="component" value="Unassembled WGS sequence"/>
</dbReference>
<dbReference type="SUPFAM" id="SSF49464">
    <property type="entry name" value="Carboxypeptidase regulatory domain-like"/>
    <property type="match status" value="1"/>
</dbReference>
<gene>
    <name evidence="2" type="ORF">FUA24_14205</name>
</gene>
<organism evidence="2 3">
    <name type="scientific">Seonamhaeicola marinus</name>
    <dbReference type="NCBI Taxonomy" id="1912246"/>
    <lineage>
        <taxon>Bacteria</taxon>
        <taxon>Pseudomonadati</taxon>
        <taxon>Bacteroidota</taxon>
        <taxon>Flavobacteriia</taxon>
        <taxon>Flavobacteriales</taxon>
        <taxon>Flavobacteriaceae</taxon>
    </lineage>
</organism>